<feature type="transmembrane region" description="Helical" evidence="1">
    <location>
        <begin position="305"/>
        <end position="324"/>
    </location>
</feature>
<evidence type="ECO:0000313" key="2">
    <source>
        <dbReference type="EMBL" id="RXE60127.1"/>
    </source>
</evidence>
<name>A0A4Q0I815_9FIRM</name>
<keyword evidence="1" id="KW-1133">Transmembrane helix</keyword>
<evidence type="ECO:0000256" key="1">
    <source>
        <dbReference type="SAM" id="Phobius"/>
    </source>
</evidence>
<dbReference type="RefSeq" id="WP_069193865.1">
    <property type="nucleotide sequence ID" value="NZ_RLII01000002.1"/>
</dbReference>
<dbReference type="InterPro" id="IPR038728">
    <property type="entry name" value="YkvI-like"/>
</dbReference>
<feature type="transmembrane region" description="Helical" evidence="1">
    <location>
        <begin position="119"/>
        <end position="137"/>
    </location>
</feature>
<feature type="transmembrane region" description="Helical" evidence="1">
    <location>
        <begin position="227"/>
        <end position="245"/>
    </location>
</feature>
<keyword evidence="1" id="KW-0812">Transmembrane</keyword>
<sequence>MENSKISTFKVAATYIGTVVGAGFASGQEMLQFFAVFGAKGLWGLLIVTALFMVFGYIIMEIGRGLKTESHLQIIKHSGGRFLSPIIDYLITFFLFGALTAMIAGSGALVKQQFGINPLWGNLIMATFTALTVLTGIKGVINSISAVVPFLVTSAVGISFASILFIQPKSRTYELVAATAPASTSGLISNWLWAAILYVSYNMVLAISVLGPLGVQAKNKSALRNGAILGGIGLGGSAIAIYFAMERNLETVKDMEIPMIYLAGSLSYVLQILYALVLIGEIYTTAVGSLYGFSARITDINSNKAKFYIIGATILALAASQLGFSNMVKYLYPVVGYGGVVLLVCLVITRFKPVKNA</sequence>
<feature type="transmembrane region" description="Helical" evidence="1">
    <location>
        <begin position="41"/>
        <end position="60"/>
    </location>
</feature>
<evidence type="ECO:0008006" key="4">
    <source>
        <dbReference type="Google" id="ProtNLM"/>
    </source>
</evidence>
<comment type="caution">
    <text evidence="2">The sequence shown here is derived from an EMBL/GenBank/DDBJ whole genome shotgun (WGS) entry which is preliminary data.</text>
</comment>
<feature type="transmembrane region" description="Helical" evidence="1">
    <location>
        <begin position="144"/>
        <end position="166"/>
    </location>
</feature>
<feature type="transmembrane region" description="Helical" evidence="1">
    <location>
        <begin position="265"/>
        <end position="293"/>
    </location>
</feature>
<evidence type="ECO:0000313" key="3">
    <source>
        <dbReference type="Proteomes" id="UP000289166"/>
    </source>
</evidence>
<dbReference type="Proteomes" id="UP000289166">
    <property type="component" value="Unassembled WGS sequence"/>
</dbReference>
<keyword evidence="3" id="KW-1185">Reference proteome</keyword>
<dbReference type="AlphaFoldDB" id="A0A4Q0I815"/>
<gene>
    <name evidence="2" type="ORF">EFD62_02535</name>
</gene>
<dbReference type="OrthoDB" id="4424890at2"/>
<organism evidence="2 3">
    <name type="scientific">Acetivibrio mesophilus</name>
    <dbReference type="NCBI Taxonomy" id="2487273"/>
    <lineage>
        <taxon>Bacteria</taxon>
        <taxon>Bacillati</taxon>
        <taxon>Bacillota</taxon>
        <taxon>Clostridia</taxon>
        <taxon>Eubacteriales</taxon>
        <taxon>Oscillospiraceae</taxon>
        <taxon>Acetivibrio</taxon>
    </lineage>
</organism>
<dbReference type="EMBL" id="RLII01000002">
    <property type="protein sequence ID" value="RXE60127.1"/>
    <property type="molecule type" value="Genomic_DNA"/>
</dbReference>
<feature type="transmembrane region" description="Helical" evidence="1">
    <location>
        <begin position="191"/>
        <end position="215"/>
    </location>
</feature>
<keyword evidence="1" id="KW-0472">Membrane</keyword>
<feature type="transmembrane region" description="Helical" evidence="1">
    <location>
        <begin position="330"/>
        <end position="351"/>
    </location>
</feature>
<protein>
    <recommendedName>
        <fullName evidence="4">Transporter</fullName>
    </recommendedName>
</protein>
<proteinExistence type="predicted"/>
<reference evidence="3" key="1">
    <citation type="submission" date="2018-11" db="EMBL/GenBank/DDBJ databases">
        <title>Genome sequencing of a novel mesophilic and cellulolytic organism within the genus Hungateiclostridium.</title>
        <authorList>
            <person name="Rettenmaier R."/>
            <person name="Liebl W."/>
            <person name="Zverlov V."/>
        </authorList>
    </citation>
    <scope>NUCLEOTIDE SEQUENCE [LARGE SCALE GENOMIC DNA]</scope>
    <source>
        <strain evidence="3">N2K1</strain>
    </source>
</reference>
<dbReference type="PANTHER" id="PTHR37814:SF1">
    <property type="entry name" value="MEMBRANE PROTEIN"/>
    <property type="match status" value="1"/>
</dbReference>
<feature type="transmembrane region" description="Helical" evidence="1">
    <location>
        <begin position="86"/>
        <end position="107"/>
    </location>
</feature>
<accession>A0A4Q0I815</accession>
<dbReference type="PANTHER" id="PTHR37814">
    <property type="entry name" value="CONSERVED MEMBRANE PROTEIN"/>
    <property type="match status" value="1"/>
</dbReference>
<feature type="transmembrane region" description="Helical" evidence="1">
    <location>
        <begin position="12"/>
        <end position="35"/>
    </location>
</feature>